<name>A0A285N168_NATPI</name>
<sequence length="359" mass="39320">MALVTVFLTGFPGFLGSALIERLLDRDRRVACLVQPKYREEAGRRAAELAGEDDEIRLYEGDITESDLGLDADDRTELQSECTEAFHLAAVYDLGVSRAVGEAVNVDGTEHVLDFVEGFDDLQRLHYVSTCYVSGRHDGVFAEDDLDVGQTFNNHYEATKFEAEVAVQERMAAGIPATIYRPAIVVGDSETGRTEKYDGPYYLLKFLLDQPGVAALPRPPGAGDCEINVVPRDYVVDAIDHLSALEASEGEVYQLCDPNPPTVAEMTDALAAAAGTRVLSVPAPKRPVKRALAWQPVRRWTGIEPAVLDYFDHPTRYVGPRAREHLAGTGIAPPPFESYVEAMARFVRGHPEIGSDARA</sequence>
<dbReference type="Pfam" id="PF07993">
    <property type="entry name" value="NAD_binding_4"/>
    <property type="match status" value="1"/>
</dbReference>
<evidence type="ECO:0000313" key="2">
    <source>
        <dbReference type="EMBL" id="SNZ03215.1"/>
    </source>
</evidence>
<dbReference type="InterPro" id="IPR026055">
    <property type="entry name" value="FAR"/>
</dbReference>
<dbReference type="PANTHER" id="PTHR11011">
    <property type="entry name" value="MALE STERILITY PROTEIN 2-RELATED"/>
    <property type="match status" value="1"/>
</dbReference>
<protein>
    <submittedName>
        <fullName evidence="2">Male sterility protein</fullName>
    </submittedName>
</protein>
<dbReference type="EMBL" id="OBEJ01000001">
    <property type="protein sequence ID" value="SNZ03215.1"/>
    <property type="molecule type" value="Genomic_DNA"/>
</dbReference>
<gene>
    <name evidence="2" type="ORF">SAMN06269185_0219</name>
</gene>
<dbReference type="InterPro" id="IPR036291">
    <property type="entry name" value="NAD(P)-bd_dom_sf"/>
</dbReference>
<dbReference type="CDD" id="cd05263">
    <property type="entry name" value="MupV_like_SDR_e"/>
    <property type="match status" value="1"/>
</dbReference>
<dbReference type="GO" id="GO:0035336">
    <property type="term" value="P:long-chain fatty-acyl-CoA metabolic process"/>
    <property type="evidence" value="ECO:0007669"/>
    <property type="project" value="TreeGrafter"/>
</dbReference>
<reference evidence="2 3" key="1">
    <citation type="submission" date="2017-09" db="EMBL/GenBank/DDBJ databases">
        <authorList>
            <person name="Ehlers B."/>
            <person name="Leendertz F.H."/>
        </authorList>
    </citation>
    <scope>NUCLEOTIDE SEQUENCE [LARGE SCALE GENOMIC DNA]</scope>
    <source>
        <strain evidence="2 3">DSM 27208</strain>
    </source>
</reference>
<organism evidence="2 3">
    <name type="scientific">Natronoarchaeum philippinense</name>
    <dbReference type="NCBI Taxonomy" id="558529"/>
    <lineage>
        <taxon>Archaea</taxon>
        <taxon>Methanobacteriati</taxon>
        <taxon>Methanobacteriota</taxon>
        <taxon>Stenosarchaea group</taxon>
        <taxon>Halobacteria</taxon>
        <taxon>Halobacteriales</taxon>
        <taxon>Natronoarchaeaceae</taxon>
    </lineage>
</organism>
<dbReference type="SUPFAM" id="SSF51735">
    <property type="entry name" value="NAD(P)-binding Rossmann-fold domains"/>
    <property type="match status" value="1"/>
</dbReference>
<dbReference type="PANTHER" id="PTHR11011:SF45">
    <property type="entry name" value="FATTY ACYL-COA REDUCTASE CG8306-RELATED"/>
    <property type="match status" value="1"/>
</dbReference>
<dbReference type="AlphaFoldDB" id="A0A285N168"/>
<proteinExistence type="predicted"/>
<dbReference type="Gene3D" id="3.40.50.720">
    <property type="entry name" value="NAD(P)-binding Rossmann-like Domain"/>
    <property type="match status" value="1"/>
</dbReference>
<dbReference type="Proteomes" id="UP000219453">
    <property type="component" value="Unassembled WGS sequence"/>
</dbReference>
<dbReference type="GO" id="GO:0080019">
    <property type="term" value="F:alcohol-forming very long-chain fatty acyl-CoA reductase activity"/>
    <property type="evidence" value="ECO:0007669"/>
    <property type="project" value="InterPro"/>
</dbReference>
<accession>A0A285N168</accession>
<feature type="domain" description="Thioester reductase (TE)" evidence="1">
    <location>
        <begin position="8"/>
        <end position="239"/>
    </location>
</feature>
<dbReference type="InterPro" id="IPR013120">
    <property type="entry name" value="FAR_NAD-bd"/>
</dbReference>
<evidence type="ECO:0000313" key="3">
    <source>
        <dbReference type="Proteomes" id="UP000219453"/>
    </source>
</evidence>
<keyword evidence="3" id="KW-1185">Reference proteome</keyword>
<evidence type="ECO:0000259" key="1">
    <source>
        <dbReference type="Pfam" id="PF07993"/>
    </source>
</evidence>